<reference evidence="3 4" key="1">
    <citation type="submission" date="2023-09" db="EMBL/GenBank/DDBJ databases">
        <authorList>
            <person name="Rey-Velasco X."/>
        </authorList>
    </citation>
    <scope>NUCLEOTIDE SEQUENCE [LARGE SCALE GENOMIC DNA]</scope>
    <source>
        <strain evidence="3 4">F188</strain>
    </source>
</reference>
<evidence type="ECO:0000313" key="3">
    <source>
        <dbReference type="EMBL" id="MDT0688925.1"/>
    </source>
</evidence>
<evidence type="ECO:0008006" key="5">
    <source>
        <dbReference type="Google" id="ProtNLM"/>
    </source>
</evidence>
<feature type="chain" id="PRO_5046825558" description="Oligogalacturonide lyase" evidence="2">
    <location>
        <begin position="22"/>
        <end position="461"/>
    </location>
</feature>
<feature type="compositionally biased region" description="Polar residues" evidence="1">
    <location>
        <begin position="316"/>
        <end position="338"/>
    </location>
</feature>
<protein>
    <recommendedName>
        <fullName evidence="5">Oligogalacturonide lyase</fullName>
    </recommendedName>
</protein>
<keyword evidence="4" id="KW-1185">Reference proteome</keyword>
<evidence type="ECO:0000256" key="1">
    <source>
        <dbReference type="SAM" id="MobiDB-lite"/>
    </source>
</evidence>
<dbReference type="SUPFAM" id="SSF50969">
    <property type="entry name" value="YVTN repeat-like/Quinoprotein amine dehydrogenase"/>
    <property type="match status" value="1"/>
</dbReference>
<dbReference type="RefSeq" id="WP_311681725.1">
    <property type="nucleotide sequence ID" value="NZ_JAVRHM010000003.1"/>
</dbReference>
<gene>
    <name evidence="3" type="ORF">RM549_03965</name>
</gene>
<evidence type="ECO:0000256" key="2">
    <source>
        <dbReference type="SAM" id="SignalP"/>
    </source>
</evidence>
<name>A0ABU3DYW4_9FLAO</name>
<proteinExistence type="predicted"/>
<dbReference type="Proteomes" id="UP001261624">
    <property type="component" value="Unassembled WGS sequence"/>
</dbReference>
<accession>A0ABU3DYW4</accession>
<dbReference type="Gene3D" id="2.130.10.10">
    <property type="entry name" value="YVTN repeat-like/Quinoprotein amine dehydrogenase"/>
    <property type="match status" value="1"/>
</dbReference>
<dbReference type="InterPro" id="IPR011044">
    <property type="entry name" value="Quino_amine_DH_bsu"/>
</dbReference>
<organism evidence="3 4">
    <name type="scientific">Autumnicola patrickiae</name>
    <dbReference type="NCBI Taxonomy" id="3075591"/>
    <lineage>
        <taxon>Bacteria</taxon>
        <taxon>Pseudomonadati</taxon>
        <taxon>Bacteroidota</taxon>
        <taxon>Flavobacteriia</taxon>
        <taxon>Flavobacteriales</taxon>
        <taxon>Flavobacteriaceae</taxon>
        <taxon>Autumnicola</taxon>
    </lineage>
</organism>
<feature type="region of interest" description="Disordered" evidence="1">
    <location>
        <begin position="312"/>
        <end position="345"/>
    </location>
</feature>
<dbReference type="InterPro" id="IPR015943">
    <property type="entry name" value="WD40/YVTN_repeat-like_dom_sf"/>
</dbReference>
<comment type="caution">
    <text evidence="3">The sequence shown here is derived from an EMBL/GenBank/DDBJ whole genome shotgun (WGS) entry which is preliminary data.</text>
</comment>
<feature type="signal peptide" evidence="2">
    <location>
        <begin position="1"/>
        <end position="21"/>
    </location>
</feature>
<keyword evidence="2" id="KW-0732">Signal</keyword>
<sequence>MKLNLKVFLVGAIMVTTLANAQIGTRFPSERKIVTDPVTGTELIFLTSTPAGDSKIYPTHPQWTADGEWLIFRSNRVKGEAMAVNEETGDLVQVSEGGYSGMLNIAQNSMKLYYMRNVEDVEEGDWGKNRSLEIIETDLAQLFADSEAGTMKSAETYQRVVGVTPKEIGAGGDMALDAGEEWIYFRIGSEEAAKHLPPDVEVEENFGPRNMGAGPGGIAKMNIKTGEIEHVISVPFQVGHIQSNTWNPGEIIFSWETGGKSPQRTWTVMADGTGLRPLYPEADYEWVTHEAVISKDEVAMAIMGHRDVDIEEQPLEESTTSTAVRNPENPGQETSWGPSGTREKPTGLAIVNLRTREMLIAGQTSEGSGLWHVHGSPDGRWAVGDDFSRSLYLIDRNNREMKMLTTGHKVTAADHLHPTFKPDGTKIQIQSAMLSEDGRSMNIVVVPVPEEWLERTYPNKI</sequence>
<dbReference type="EMBL" id="JAVRHM010000003">
    <property type="protein sequence ID" value="MDT0688925.1"/>
    <property type="molecule type" value="Genomic_DNA"/>
</dbReference>
<evidence type="ECO:0000313" key="4">
    <source>
        <dbReference type="Proteomes" id="UP001261624"/>
    </source>
</evidence>